<evidence type="ECO:0000256" key="2">
    <source>
        <dbReference type="ARBA" id="ARBA00023015"/>
    </source>
</evidence>
<dbReference type="GeneID" id="111008527"/>
<dbReference type="PRINTS" id="PR00031">
    <property type="entry name" value="HTHREPRESSR"/>
</dbReference>
<evidence type="ECO:0000256" key="12">
    <source>
        <dbReference type="SAM" id="MobiDB-lite"/>
    </source>
</evidence>
<dbReference type="FunFam" id="1.10.10.60:FF:000159">
    <property type="entry name" value="Homeobox-leucine zipper protein HAT5"/>
    <property type="match status" value="1"/>
</dbReference>
<comment type="subcellular location">
    <subcellularLocation>
        <location evidence="1 8 9">Nucleus</location>
    </subcellularLocation>
</comment>
<evidence type="ECO:0000256" key="1">
    <source>
        <dbReference type="ARBA" id="ARBA00004123"/>
    </source>
</evidence>
<evidence type="ECO:0000256" key="9">
    <source>
        <dbReference type="RuleBase" id="RU000682"/>
    </source>
</evidence>
<proteinExistence type="inferred from homology"/>
<evidence type="ECO:0000256" key="11">
    <source>
        <dbReference type="SAM" id="Coils"/>
    </source>
</evidence>
<dbReference type="InterPro" id="IPR009057">
    <property type="entry name" value="Homeodomain-like_sf"/>
</dbReference>
<dbReference type="OrthoDB" id="6159439at2759"/>
<sequence>MKRPTAGSSDSLGALMSICPTSDKEQSPRNNHVYGAEFQSMLDGFDEEGCVEESGHVSEKKRRLSVEQVKALEKNFEVENKLEPERKVKLARELGLQPRQVAVWFQNRRARWKTKQLERDYGVLKTNYEKLKLNYETLQQDNHALLKEIRELKSKLQEDNSESNVSVEEEMVLAAADSENALIEKTEPETGDFSVPPATELKDLNYESFNNNGGEGEEVPTEEASLFPDFKDGSSDSDSSAILNEDYSSTAAISSPGVLQNQHYHFMAASPSPSPSAAVKFNCSTAALNYWQFQKAYQQTQVYPKMEEHNFFTGEEGCCNFFSEEQAPSLHWWS</sequence>
<dbReference type="InterPro" id="IPR017970">
    <property type="entry name" value="Homeobox_CS"/>
</dbReference>
<feature type="coiled-coil region" evidence="11">
    <location>
        <begin position="114"/>
        <end position="162"/>
    </location>
</feature>
<dbReference type="AlphaFoldDB" id="A0A6J1C6W4"/>
<dbReference type="InterPro" id="IPR003106">
    <property type="entry name" value="Leu_zip_homeo"/>
</dbReference>
<keyword evidence="2 10" id="KW-0805">Transcription regulation</keyword>
<keyword evidence="4 8" id="KW-0371">Homeobox</keyword>
<dbReference type="PROSITE" id="PS50071">
    <property type="entry name" value="HOMEOBOX_2"/>
    <property type="match status" value="1"/>
</dbReference>
<dbReference type="Pfam" id="PF02183">
    <property type="entry name" value="HALZ"/>
    <property type="match status" value="1"/>
</dbReference>
<evidence type="ECO:0000256" key="5">
    <source>
        <dbReference type="ARBA" id="ARBA00023163"/>
    </source>
</evidence>
<evidence type="ECO:0000256" key="7">
    <source>
        <dbReference type="ARBA" id="ARBA00025748"/>
    </source>
</evidence>
<evidence type="ECO:0000256" key="4">
    <source>
        <dbReference type="ARBA" id="ARBA00023155"/>
    </source>
</evidence>
<evidence type="ECO:0000256" key="8">
    <source>
        <dbReference type="PROSITE-ProRule" id="PRU00108"/>
    </source>
</evidence>
<evidence type="ECO:0000256" key="10">
    <source>
        <dbReference type="RuleBase" id="RU369038"/>
    </source>
</evidence>
<keyword evidence="11" id="KW-0175">Coiled coil</keyword>
<gene>
    <name evidence="15" type="primary">LOC111008527</name>
</gene>
<reference evidence="15" key="1">
    <citation type="submission" date="2025-08" db="UniProtKB">
        <authorList>
            <consortium name="RefSeq"/>
        </authorList>
    </citation>
    <scope>IDENTIFICATION</scope>
    <source>
        <strain evidence="15">OHB3-1</strain>
    </source>
</reference>
<dbReference type="GO" id="GO:0005634">
    <property type="term" value="C:nucleus"/>
    <property type="evidence" value="ECO:0007669"/>
    <property type="project" value="UniProtKB-SubCell"/>
</dbReference>
<keyword evidence="5 10" id="KW-0804">Transcription</keyword>
<evidence type="ECO:0000313" key="14">
    <source>
        <dbReference type="Proteomes" id="UP000504603"/>
    </source>
</evidence>
<organism evidence="14 15">
    <name type="scientific">Momordica charantia</name>
    <name type="common">Bitter gourd</name>
    <name type="synonym">Balsam pear</name>
    <dbReference type="NCBI Taxonomy" id="3673"/>
    <lineage>
        <taxon>Eukaryota</taxon>
        <taxon>Viridiplantae</taxon>
        <taxon>Streptophyta</taxon>
        <taxon>Embryophyta</taxon>
        <taxon>Tracheophyta</taxon>
        <taxon>Spermatophyta</taxon>
        <taxon>Magnoliopsida</taxon>
        <taxon>eudicotyledons</taxon>
        <taxon>Gunneridae</taxon>
        <taxon>Pentapetalae</taxon>
        <taxon>rosids</taxon>
        <taxon>fabids</taxon>
        <taxon>Cucurbitales</taxon>
        <taxon>Cucurbitaceae</taxon>
        <taxon>Momordiceae</taxon>
        <taxon>Momordica</taxon>
    </lineage>
</organism>
<dbReference type="KEGG" id="mcha:111008527"/>
<dbReference type="InterPro" id="IPR001356">
    <property type="entry name" value="HD"/>
</dbReference>
<dbReference type="CDD" id="cd00086">
    <property type="entry name" value="homeodomain"/>
    <property type="match status" value="1"/>
</dbReference>
<dbReference type="PANTHER" id="PTHR24326">
    <property type="entry name" value="HOMEOBOX-LEUCINE ZIPPER PROTEIN"/>
    <property type="match status" value="1"/>
</dbReference>
<protein>
    <recommendedName>
        <fullName evidence="10">Homeobox-leucine zipper protein</fullName>
    </recommendedName>
    <alternativeName>
        <fullName evidence="10">HD-ZIP protein</fullName>
    </alternativeName>
    <alternativeName>
        <fullName evidence="10">Homeodomain transcription factor</fullName>
    </alternativeName>
</protein>
<dbReference type="PANTHER" id="PTHR24326:SF547">
    <property type="entry name" value="HOMEOBOX-LEUCINE ZIPPER PROTEIN ATHB-6"/>
    <property type="match status" value="1"/>
</dbReference>
<dbReference type="GO" id="GO:0000981">
    <property type="term" value="F:DNA-binding transcription factor activity, RNA polymerase II-specific"/>
    <property type="evidence" value="ECO:0007669"/>
    <property type="project" value="UniProtKB-UniRule"/>
</dbReference>
<feature type="region of interest" description="Disordered" evidence="12">
    <location>
        <begin position="1"/>
        <end position="30"/>
    </location>
</feature>
<dbReference type="RefSeq" id="XP_022136962.1">
    <property type="nucleotide sequence ID" value="XM_022281270.1"/>
</dbReference>
<evidence type="ECO:0000256" key="3">
    <source>
        <dbReference type="ARBA" id="ARBA00023125"/>
    </source>
</evidence>
<dbReference type="GO" id="GO:0043565">
    <property type="term" value="F:sequence-specific DNA binding"/>
    <property type="evidence" value="ECO:0007669"/>
    <property type="project" value="InterPro"/>
</dbReference>
<dbReference type="GO" id="GO:0042802">
    <property type="term" value="F:identical protein binding"/>
    <property type="evidence" value="ECO:0007669"/>
    <property type="project" value="UniProtKB-ARBA"/>
</dbReference>
<comment type="similarity">
    <text evidence="7 10">Belongs to the HD-ZIP homeobox family. Class I subfamily.</text>
</comment>
<dbReference type="InterPro" id="IPR000047">
    <property type="entry name" value="HTH_motif"/>
</dbReference>
<name>A0A6J1C6W4_MOMCH</name>
<dbReference type="GO" id="GO:0045893">
    <property type="term" value="P:positive regulation of DNA-templated transcription"/>
    <property type="evidence" value="ECO:0007669"/>
    <property type="project" value="UniProtKB-ARBA"/>
</dbReference>
<comment type="function">
    <text evidence="10">Transcription factor.</text>
</comment>
<dbReference type="SMART" id="SM00389">
    <property type="entry name" value="HOX"/>
    <property type="match status" value="1"/>
</dbReference>
<accession>A0A6J1C6W4</accession>
<keyword evidence="14" id="KW-1185">Reference proteome</keyword>
<feature type="DNA-binding region" description="Homeobox" evidence="8">
    <location>
        <begin position="57"/>
        <end position="116"/>
    </location>
</feature>
<keyword evidence="6 8" id="KW-0539">Nucleus</keyword>
<dbReference type="InterPro" id="IPR045224">
    <property type="entry name" value="HDZip_class_I_plant"/>
</dbReference>
<keyword evidence="3 8" id="KW-0238">DNA-binding</keyword>
<dbReference type="Pfam" id="PF00046">
    <property type="entry name" value="Homeodomain"/>
    <property type="match status" value="1"/>
</dbReference>
<dbReference type="Gene3D" id="1.10.10.60">
    <property type="entry name" value="Homeodomain-like"/>
    <property type="match status" value="1"/>
</dbReference>
<feature type="region of interest" description="Disordered" evidence="12">
    <location>
        <begin position="205"/>
        <end position="241"/>
    </location>
</feature>
<evidence type="ECO:0000259" key="13">
    <source>
        <dbReference type="PROSITE" id="PS50071"/>
    </source>
</evidence>
<feature type="compositionally biased region" description="Polar residues" evidence="12">
    <location>
        <begin position="1"/>
        <end position="11"/>
    </location>
</feature>
<dbReference type="SUPFAM" id="SSF46689">
    <property type="entry name" value="Homeodomain-like"/>
    <property type="match status" value="1"/>
</dbReference>
<evidence type="ECO:0000313" key="15">
    <source>
        <dbReference type="RefSeq" id="XP_022136962.1"/>
    </source>
</evidence>
<dbReference type="Proteomes" id="UP000504603">
    <property type="component" value="Unplaced"/>
</dbReference>
<dbReference type="PROSITE" id="PS00027">
    <property type="entry name" value="HOMEOBOX_1"/>
    <property type="match status" value="1"/>
</dbReference>
<feature type="domain" description="Homeobox" evidence="13">
    <location>
        <begin position="55"/>
        <end position="115"/>
    </location>
</feature>
<evidence type="ECO:0000256" key="6">
    <source>
        <dbReference type="ARBA" id="ARBA00023242"/>
    </source>
</evidence>